<evidence type="ECO:0000313" key="9">
    <source>
        <dbReference type="EMBL" id="CAB4370462.1"/>
    </source>
</evidence>
<name>A0A6J6AJ83_9ZZZZ</name>
<accession>A0A6J6AJ83</accession>
<evidence type="ECO:0000313" key="8">
    <source>
        <dbReference type="EMBL" id="CAB4331148.1"/>
    </source>
</evidence>
<evidence type="ECO:0000256" key="1">
    <source>
        <dbReference type="ARBA" id="ARBA00001974"/>
    </source>
</evidence>
<dbReference type="EMBL" id="CAFAAM010000028">
    <property type="protein sequence ID" value="CAB4796360.1"/>
    <property type="molecule type" value="Genomic_DNA"/>
</dbReference>
<comment type="similarity">
    <text evidence="2">Belongs to the FAD-binding monooxygenase family.</text>
</comment>
<evidence type="ECO:0000313" key="11">
    <source>
        <dbReference type="EMBL" id="CAB4616041.1"/>
    </source>
</evidence>
<dbReference type="EMBL" id="CAESAL010000004">
    <property type="protein sequence ID" value="CAB4331148.1"/>
    <property type="molecule type" value="Genomic_DNA"/>
</dbReference>
<dbReference type="PANTHER" id="PTHR43098:SF4">
    <property type="entry name" value="BLR3857 PROTEIN"/>
    <property type="match status" value="1"/>
</dbReference>
<organism evidence="9">
    <name type="scientific">freshwater metagenome</name>
    <dbReference type="NCBI Taxonomy" id="449393"/>
    <lineage>
        <taxon>unclassified sequences</taxon>
        <taxon>metagenomes</taxon>
        <taxon>ecological metagenomes</taxon>
    </lineage>
</organism>
<keyword evidence="6" id="KW-0560">Oxidoreductase</keyword>
<evidence type="ECO:0000313" key="14">
    <source>
        <dbReference type="EMBL" id="CAB4940961.1"/>
    </source>
</evidence>
<dbReference type="PANTHER" id="PTHR43098">
    <property type="entry name" value="L-ORNITHINE N(5)-MONOOXYGENASE-RELATED"/>
    <property type="match status" value="1"/>
</dbReference>
<dbReference type="EMBL" id="CAEUNJ010000006">
    <property type="protein sequence ID" value="CAB4370462.1"/>
    <property type="molecule type" value="Genomic_DNA"/>
</dbReference>
<evidence type="ECO:0000256" key="2">
    <source>
        <dbReference type="ARBA" id="ARBA00010139"/>
    </source>
</evidence>
<evidence type="ECO:0000313" key="15">
    <source>
        <dbReference type="EMBL" id="CAB4969990.1"/>
    </source>
</evidence>
<proteinExistence type="inferred from homology"/>
<evidence type="ECO:0000256" key="5">
    <source>
        <dbReference type="ARBA" id="ARBA00022857"/>
    </source>
</evidence>
<evidence type="ECO:0000256" key="4">
    <source>
        <dbReference type="ARBA" id="ARBA00022827"/>
    </source>
</evidence>
<dbReference type="EMBL" id="CAEZVC010000013">
    <property type="protein sequence ID" value="CAB4616041.1"/>
    <property type="molecule type" value="Genomic_DNA"/>
</dbReference>
<evidence type="ECO:0000313" key="13">
    <source>
        <dbReference type="EMBL" id="CAB4796360.1"/>
    </source>
</evidence>
<dbReference type="GO" id="GO:0004497">
    <property type="term" value="F:monooxygenase activity"/>
    <property type="evidence" value="ECO:0007669"/>
    <property type="project" value="UniProtKB-KW"/>
</dbReference>
<protein>
    <submittedName>
        <fullName evidence="9">Unannotated protein</fullName>
    </submittedName>
</protein>
<reference evidence="9" key="1">
    <citation type="submission" date="2020-05" db="EMBL/GenBank/DDBJ databases">
        <authorList>
            <person name="Chiriac C."/>
            <person name="Salcher M."/>
            <person name="Ghai R."/>
            <person name="Kavagutti S V."/>
        </authorList>
    </citation>
    <scope>NUCLEOTIDE SEQUENCE</scope>
</reference>
<evidence type="ECO:0000313" key="12">
    <source>
        <dbReference type="EMBL" id="CAB4706174.1"/>
    </source>
</evidence>
<dbReference type="AlphaFoldDB" id="A0A6J6AJ83"/>
<keyword evidence="3" id="KW-0285">Flavoprotein</keyword>
<dbReference type="EMBL" id="CAFBOK010000001">
    <property type="protein sequence ID" value="CAB4969990.1"/>
    <property type="molecule type" value="Genomic_DNA"/>
</dbReference>
<sequence>MAEQNEGIEVSVEELRAKYAAEQLKRLRTDGLKQFSGLKEQFEELDQDPYADPNFTRDAITEETEVVIVGGGFAGMLTGVDLQNNGITDFRIVEKGGDFGGTWYWNRYPGCMCDVDSYTYLPLLEETGYMPTERYASAPEIFGYCQLLGRTFNLYEHALFQTIINGAVWDDSSNRWNITTSRGDKISSKYIVIAGGILHKPKVPGIPGIEKFKGRMFHTSRWDYDYTGGGPREFMDKLGDKRVGIIGTGATAVQAVPKLAEAAQDLFVFQRTPSAVGVRGNGPTDEAWFKSLKPGWQQERIVNFTKAVTGDMPEVDIVNDGWTDVMWRNTQAAVESPEHLAEMELSDFKTMEKLRRRVDTIIDDPDTAEKLKAYYGKNCKRVCFHDEYLPSFNKPNVHLVDSDGKGIERVTETGVVVDGVEYPIDCLVFASGFEVNTDLDARVGFDPVGRDGVTLNESWSHGAHTLHGVLSGGFPNMMVISLVQAGFGTNFVHFLGRSARHVAELIKACNDQGIATIEATPEAEEGWLMVLYGAIGNGAEYVATCTPGYFNNEMSAPDEKAAKGLVYAGSLLNYHAHLDEFRAAGDFPGALVTKS</sequence>
<keyword evidence="7" id="KW-0503">Monooxygenase</keyword>
<evidence type="ECO:0000256" key="7">
    <source>
        <dbReference type="ARBA" id="ARBA00023033"/>
    </source>
</evidence>
<dbReference type="InterPro" id="IPR050775">
    <property type="entry name" value="FAD-binding_Monooxygenases"/>
</dbReference>
<evidence type="ECO:0000313" key="16">
    <source>
        <dbReference type="EMBL" id="CAB5074876.1"/>
    </source>
</evidence>
<dbReference type="Pfam" id="PF13738">
    <property type="entry name" value="Pyr_redox_3"/>
    <property type="match status" value="1"/>
</dbReference>
<comment type="cofactor">
    <cofactor evidence="1">
        <name>FAD</name>
        <dbReference type="ChEBI" id="CHEBI:57692"/>
    </cofactor>
</comment>
<evidence type="ECO:0000256" key="3">
    <source>
        <dbReference type="ARBA" id="ARBA00022630"/>
    </source>
</evidence>
<dbReference type="EMBL" id="CAEZTY010000020">
    <property type="protein sequence ID" value="CAB4582634.1"/>
    <property type="molecule type" value="Genomic_DNA"/>
</dbReference>
<dbReference type="InterPro" id="IPR036188">
    <property type="entry name" value="FAD/NAD-bd_sf"/>
</dbReference>
<dbReference type="EMBL" id="CAFBNJ010000005">
    <property type="protein sequence ID" value="CAB4940961.1"/>
    <property type="molecule type" value="Genomic_DNA"/>
</dbReference>
<evidence type="ECO:0000256" key="6">
    <source>
        <dbReference type="ARBA" id="ARBA00023002"/>
    </source>
</evidence>
<evidence type="ECO:0000313" key="10">
    <source>
        <dbReference type="EMBL" id="CAB4582634.1"/>
    </source>
</evidence>
<dbReference type="FunFam" id="3.50.50.60:FF:000341">
    <property type="entry name" value="Baeyer-Villiger monooxygenase"/>
    <property type="match status" value="1"/>
</dbReference>
<dbReference type="EMBL" id="CAFBRD010000012">
    <property type="protein sequence ID" value="CAB5074876.1"/>
    <property type="molecule type" value="Genomic_DNA"/>
</dbReference>
<dbReference type="SUPFAM" id="SSF51905">
    <property type="entry name" value="FAD/NAD(P)-binding domain"/>
    <property type="match status" value="1"/>
</dbReference>
<keyword evidence="5" id="KW-0521">NADP</keyword>
<gene>
    <name evidence="10" type="ORF">UFOPK1762_00749</name>
    <name evidence="11" type="ORF">UFOPK1906_00376</name>
    <name evidence="12" type="ORF">UFOPK2624_00828</name>
    <name evidence="13" type="ORF">UFOPK3010_00331</name>
    <name evidence="8" type="ORF">UFOPK3331_00192</name>
    <name evidence="14" type="ORF">UFOPK3785_00182</name>
    <name evidence="15" type="ORF">UFOPK3927_00006</name>
    <name evidence="9" type="ORF">UFOPK4201_00227</name>
    <name evidence="16" type="ORF">UFOPK4371_00391</name>
</gene>
<keyword evidence="4" id="KW-0274">FAD</keyword>
<dbReference type="Gene3D" id="3.50.50.60">
    <property type="entry name" value="FAD/NAD(P)-binding domain"/>
    <property type="match status" value="2"/>
</dbReference>
<dbReference type="EMBL" id="CAEZXY010000028">
    <property type="protein sequence ID" value="CAB4706174.1"/>
    <property type="molecule type" value="Genomic_DNA"/>
</dbReference>